<keyword evidence="3 5" id="KW-1133">Transmembrane helix</keyword>
<keyword evidence="2 5" id="KW-0812">Transmembrane</keyword>
<comment type="subcellular location">
    <subcellularLocation>
        <location evidence="1">Cell membrane</location>
        <topology evidence="1">Multi-pass membrane protein</topology>
    </subcellularLocation>
</comment>
<dbReference type="InterPro" id="IPR036259">
    <property type="entry name" value="MFS_trans_sf"/>
</dbReference>
<dbReference type="PROSITE" id="PS50850">
    <property type="entry name" value="MFS"/>
    <property type="match status" value="1"/>
</dbReference>
<feature type="transmembrane region" description="Helical" evidence="5">
    <location>
        <begin position="266"/>
        <end position="285"/>
    </location>
</feature>
<feature type="transmembrane region" description="Helical" evidence="5">
    <location>
        <begin position="177"/>
        <end position="195"/>
    </location>
</feature>
<feature type="transmembrane region" description="Helical" evidence="5">
    <location>
        <begin position="351"/>
        <end position="376"/>
    </location>
</feature>
<evidence type="ECO:0000313" key="7">
    <source>
        <dbReference type="EMBL" id="MDZ8160590.1"/>
    </source>
</evidence>
<feature type="transmembrane region" description="Helical" evidence="5">
    <location>
        <begin position="382"/>
        <end position="404"/>
    </location>
</feature>
<dbReference type="SUPFAM" id="SSF103473">
    <property type="entry name" value="MFS general substrate transporter"/>
    <property type="match status" value="1"/>
</dbReference>
<dbReference type="Pfam" id="PF07690">
    <property type="entry name" value="MFS_1"/>
    <property type="match status" value="1"/>
</dbReference>
<feature type="transmembrane region" description="Helical" evidence="5">
    <location>
        <begin position="228"/>
        <end position="246"/>
    </location>
</feature>
<keyword evidence="4 5" id="KW-0472">Membrane</keyword>
<dbReference type="InterPro" id="IPR011701">
    <property type="entry name" value="MFS"/>
</dbReference>
<evidence type="ECO:0000259" key="6">
    <source>
        <dbReference type="PROSITE" id="PS50850"/>
    </source>
</evidence>
<name>A0ABU5N3F8_9MICO</name>
<evidence type="ECO:0000256" key="5">
    <source>
        <dbReference type="SAM" id="Phobius"/>
    </source>
</evidence>
<dbReference type="Gene3D" id="1.20.1250.20">
    <property type="entry name" value="MFS general substrate transporter like domains"/>
    <property type="match status" value="1"/>
</dbReference>
<dbReference type="PANTHER" id="PTHR23542">
    <property type="match status" value="1"/>
</dbReference>
<dbReference type="InterPro" id="IPR020846">
    <property type="entry name" value="MFS_dom"/>
</dbReference>
<sequence>MSADTSARSALAAYRALPARAGWGYLVATSLGRLPLSMMPLAILTLATASTGSIALAGVAAAAAALGEAVGAPASGALTDRFGQRPVLLTGVVLNVVFAVTFVATIAEAPDALIIALAGATGLSLPQVGPLSRVRWMAMRHDDLSAAFAFEGVTDEVVYIFGPALVGILAVTISPEVALLAAAGLIAVFVTQFALHPSARLTAPRGTASEQDAPAEAPVPLSVAARRVIGALVLGGMLAMGTFFGASQAGLTSFALANGLGDSGSLLYAVMAIGSAAATVAMVAVPDRIGFATRWVLAGIGMALGAVGLMLAPNVGVLLVWAVLAGAFQGPALLTIYSVAGSIAQPGRAGILMTLTGSGVVLGVAVGTSLGGALAANGGSTAAFSLVVTAAAVLATLGVGVGVLTHPRTTRA</sequence>
<keyword evidence="8" id="KW-1185">Reference proteome</keyword>
<feature type="transmembrane region" description="Helical" evidence="5">
    <location>
        <begin position="292"/>
        <end position="312"/>
    </location>
</feature>
<feature type="transmembrane region" description="Helical" evidence="5">
    <location>
        <begin position="318"/>
        <end position="339"/>
    </location>
</feature>
<protein>
    <submittedName>
        <fullName evidence="7">MFS transporter</fullName>
    </submittedName>
</protein>
<evidence type="ECO:0000256" key="2">
    <source>
        <dbReference type="ARBA" id="ARBA00022692"/>
    </source>
</evidence>
<reference evidence="7 8" key="1">
    <citation type="submission" date="2023-10" db="EMBL/GenBank/DDBJ databases">
        <title>Microbacterium xanthum sp. nov., isolated from seaweed.</title>
        <authorList>
            <person name="Lee S.D."/>
        </authorList>
    </citation>
    <scope>NUCLEOTIDE SEQUENCE [LARGE SCALE GENOMIC DNA]</scope>
    <source>
        <strain evidence="7 8">KCTC 19124</strain>
    </source>
</reference>
<dbReference type="PANTHER" id="PTHR23542:SF1">
    <property type="entry name" value="MAJOR FACILITATOR SUPERFAMILY (MFS) PROFILE DOMAIN-CONTAINING PROTEIN"/>
    <property type="match status" value="1"/>
</dbReference>
<evidence type="ECO:0000256" key="4">
    <source>
        <dbReference type="ARBA" id="ARBA00023136"/>
    </source>
</evidence>
<feature type="transmembrane region" description="Helical" evidence="5">
    <location>
        <begin position="87"/>
        <end position="107"/>
    </location>
</feature>
<dbReference type="RefSeq" id="WP_194423293.1">
    <property type="nucleotide sequence ID" value="NZ_BAAAPT010000001.1"/>
</dbReference>
<accession>A0ABU5N3F8</accession>
<proteinExistence type="predicted"/>
<dbReference type="EMBL" id="JAWJYN010000001">
    <property type="protein sequence ID" value="MDZ8160590.1"/>
    <property type="molecule type" value="Genomic_DNA"/>
</dbReference>
<feature type="domain" description="Major facilitator superfamily (MFS) profile" evidence="6">
    <location>
        <begin position="228"/>
        <end position="412"/>
    </location>
</feature>
<evidence type="ECO:0000256" key="1">
    <source>
        <dbReference type="ARBA" id="ARBA00004651"/>
    </source>
</evidence>
<gene>
    <name evidence="7" type="ORF">R2Q92_01995</name>
</gene>
<evidence type="ECO:0000256" key="3">
    <source>
        <dbReference type="ARBA" id="ARBA00022989"/>
    </source>
</evidence>
<dbReference type="Proteomes" id="UP001291912">
    <property type="component" value="Unassembled WGS sequence"/>
</dbReference>
<feature type="transmembrane region" description="Helical" evidence="5">
    <location>
        <begin position="41"/>
        <end position="66"/>
    </location>
</feature>
<organism evidence="7 8">
    <name type="scientific">Microbacterium aquimaris</name>
    <dbReference type="NCBI Taxonomy" id="459816"/>
    <lineage>
        <taxon>Bacteria</taxon>
        <taxon>Bacillati</taxon>
        <taxon>Actinomycetota</taxon>
        <taxon>Actinomycetes</taxon>
        <taxon>Micrococcales</taxon>
        <taxon>Microbacteriaceae</taxon>
        <taxon>Microbacterium</taxon>
    </lineage>
</organism>
<evidence type="ECO:0000313" key="8">
    <source>
        <dbReference type="Proteomes" id="UP001291912"/>
    </source>
</evidence>
<comment type="caution">
    <text evidence="7">The sequence shown here is derived from an EMBL/GenBank/DDBJ whole genome shotgun (WGS) entry which is preliminary data.</text>
</comment>